<dbReference type="GO" id="GO:0016705">
    <property type="term" value="F:oxidoreductase activity, acting on paired donors, with incorporation or reduction of molecular oxygen"/>
    <property type="evidence" value="ECO:0007669"/>
    <property type="project" value="InterPro"/>
</dbReference>
<dbReference type="InterPro" id="IPR002401">
    <property type="entry name" value="Cyt_P450_E_grp-I"/>
</dbReference>
<dbReference type="InterPro" id="IPR017972">
    <property type="entry name" value="Cyt_P450_CS"/>
</dbReference>
<reference evidence="5 6" key="1">
    <citation type="journal article" date="2019" name="Environ. Microbiol.">
        <title>At the nexus of three kingdoms: the genome of the mycorrhizal fungus Gigaspora margarita provides insights into plant, endobacterial and fungal interactions.</title>
        <authorList>
            <person name="Venice F."/>
            <person name="Ghignone S."/>
            <person name="Salvioli di Fossalunga A."/>
            <person name="Amselem J."/>
            <person name="Novero M."/>
            <person name="Xianan X."/>
            <person name="Sedzielewska Toro K."/>
            <person name="Morin E."/>
            <person name="Lipzen A."/>
            <person name="Grigoriev I.V."/>
            <person name="Henrissat B."/>
            <person name="Martin F.M."/>
            <person name="Bonfante P."/>
        </authorList>
    </citation>
    <scope>NUCLEOTIDE SEQUENCE [LARGE SCALE GENOMIC DNA]</scope>
    <source>
        <strain evidence="5 6">BEG34</strain>
    </source>
</reference>
<feature type="binding site" description="axial binding residue" evidence="3">
    <location>
        <position position="339"/>
    </location>
    <ligand>
        <name>heme</name>
        <dbReference type="ChEBI" id="CHEBI:30413"/>
    </ligand>
    <ligandPart>
        <name>Fe</name>
        <dbReference type="ChEBI" id="CHEBI:18248"/>
    </ligandPart>
</feature>
<evidence type="ECO:0000313" key="5">
    <source>
        <dbReference type="EMBL" id="KAF0553173.1"/>
    </source>
</evidence>
<dbReference type="PROSITE" id="PS00086">
    <property type="entry name" value="CYTOCHROME_P450"/>
    <property type="match status" value="1"/>
</dbReference>
<gene>
    <name evidence="5" type="ORF">F8M41_020556</name>
</gene>
<name>A0A8H4B1Y1_GIGMA</name>
<keyword evidence="4" id="KW-0503">Monooxygenase</keyword>
<accession>A0A8H4B1Y1</accession>
<dbReference type="GO" id="GO:0005506">
    <property type="term" value="F:iron ion binding"/>
    <property type="evidence" value="ECO:0007669"/>
    <property type="project" value="InterPro"/>
</dbReference>
<dbReference type="Proteomes" id="UP000439903">
    <property type="component" value="Unassembled WGS sequence"/>
</dbReference>
<keyword evidence="4" id="KW-0560">Oxidoreductase</keyword>
<sequence length="393" mass="45396">MKLFYKKCRSEYGNICEIMIDGHRCIILSRPEYIEKVMISKHLMRFPYLQGLDEIGIFMDTAVNSTNKLFEELSKYWQSLGNQNASNNNNGDNWTLETDFSAWFHAFTNDIISIIATDGSKFVKALIKYVEGLLLFMLVGPFLRHYIPIIRNKANSYLKNRDYIHEKLNFMIKKRKKEIEEMSVGAEMRTDMLTSLIIANTEKDTFDVKTVGGETFEPMTDEEIRSNLIEAFFGGTDSTYLSSDDLSKLKYYEAIIKETSRVMPVLTFLTRYINEEYEVAGYKWGAGTIFHLNIVGVHSHPEVWPNPEIFNPDRFYGVDDKRSENKGSLIIFGGGQRMCPGRKLAMCELLLLMASIYRYFNVELVNINEPLKIVTSTNNNVEELKVRISPRIN</sequence>
<evidence type="ECO:0000256" key="4">
    <source>
        <dbReference type="RuleBase" id="RU000461"/>
    </source>
</evidence>
<dbReference type="Pfam" id="PF00067">
    <property type="entry name" value="p450"/>
    <property type="match status" value="2"/>
</dbReference>
<dbReference type="SUPFAM" id="SSF48264">
    <property type="entry name" value="Cytochrome P450"/>
    <property type="match status" value="1"/>
</dbReference>
<evidence type="ECO:0000256" key="3">
    <source>
        <dbReference type="PIRSR" id="PIRSR602401-1"/>
    </source>
</evidence>
<dbReference type="CDD" id="cd00302">
    <property type="entry name" value="cytochrome_P450"/>
    <property type="match status" value="1"/>
</dbReference>
<evidence type="ECO:0000256" key="1">
    <source>
        <dbReference type="ARBA" id="ARBA00022723"/>
    </source>
</evidence>
<dbReference type="AlphaFoldDB" id="A0A8H4B1Y1"/>
<dbReference type="GO" id="GO:0004497">
    <property type="term" value="F:monooxygenase activity"/>
    <property type="evidence" value="ECO:0007669"/>
    <property type="project" value="UniProtKB-KW"/>
</dbReference>
<dbReference type="PANTHER" id="PTHR24301">
    <property type="entry name" value="THROMBOXANE-A SYNTHASE"/>
    <property type="match status" value="1"/>
</dbReference>
<dbReference type="InterPro" id="IPR001128">
    <property type="entry name" value="Cyt_P450"/>
</dbReference>
<protein>
    <submittedName>
        <fullName evidence="5">Cytochrome P450</fullName>
    </submittedName>
</protein>
<dbReference type="EMBL" id="WTPW01000058">
    <property type="protein sequence ID" value="KAF0553173.1"/>
    <property type="molecule type" value="Genomic_DNA"/>
</dbReference>
<dbReference type="PRINTS" id="PR00385">
    <property type="entry name" value="P450"/>
</dbReference>
<dbReference type="PANTHER" id="PTHR24301:SF2">
    <property type="entry name" value="THROMBOXANE-A SYNTHASE"/>
    <property type="match status" value="1"/>
</dbReference>
<comment type="caution">
    <text evidence="5">The sequence shown here is derived from an EMBL/GenBank/DDBJ whole genome shotgun (WGS) entry which is preliminary data.</text>
</comment>
<comment type="similarity">
    <text evidence="4">Belongs to the cytochrome P450 family.</text>
</comment>
<proteinExistence type="inferred from homology"/>
<organism evidence="5 6">
    <name type="scientific">Gigaspora margarita</name>
    <dbReference type="NCBI Taxonomy" id="4874"/>
    <lineage>
        <taxon>Eukaryota</taxon>
        <taxon>Fungi</taxon>
        <taxon>Fungi incertae sedis</taxon>
        <taxon>Mucoromycota</taxon>
        <taxon>Glomeromycotina</taxon>
        <taxon>Glomeromycetes</taxon>
        <taxon>Diversisporales</taxon>
        <taxon>Gigasporaceae</taxon>
        <taxon>Gigaspora</taxon>
    </lineage>
</organism>
<evidence type="ECO:0000313" key="6">
    <source>
        <dbReference type="Proteomes" id="UP000439903"/>
    </source>
</evidence>
<evidence type="ECO:0000256" key="2">
    <source>
        <dbReference type="ARBA" id="ARBA00023004"/>
    </source>
</evidence>
<dbReference type="InterPro" id="IPR036396">
    <property type="entry name" value="Cyt_P450_sf"/>
</dbReference>
<keyword evidence="3 4" id="KW-0349">Heme</keyword>
<keyword evidence="2 3" id="KW-0408">Iron</keyword>
<keyword evidence="6" id="KW-1185">Reference proteome</keyword>
<dbReference type="OrthoDB" id="2789670at2759"/>
<keyword evidence="1 3" id="KW-0479">Metal-binding</keyword>
<dbReference type="GO" id="GO:0020037">
    <property type="term" value="F:heme binding"/>
    <property type="evidence" value="ECO:0007669"/>
    <property type="project" value="InterPro"/>
</dbReference>
<dbReference type="PRINTS" id="PR00463">
    <property type="entry name" value="EP450I"/>
</dbReference>
<comment type="cofactor">
    <cofactor evidence="3">
        <name>heme</name>
        <dbReference type="ChEBI" id="CHEBI:30413"/>
    </cofactor>
</comment>
<dbReference type="Gene3D" id="1.10.630.10">
    <property type="entry name" value="Cytochrome P450"/>
    <property type="match status" value="2"/>
</dbReference>